<sequence length="390" mass="44098">MKEQTPLDVFENAQVFKAIFENSNEGLFISDANGQIVFANQSATKMFGYTREELIGSSIELLIPSRFHKAHITHRKEYMKCPAPRPMGMGRDLFAVRKDNSEFPIEVSLSQVDIKEETFTLAFVIDITTRKKAESALKASQKKLKEYTLRLERSNRELEDFAYVSSHDLQEPLRKIQTFGDRIQHKDGGKLSETSQDYLSRMLNSASRMQKLINDLLAFSRVTSKARPFEITDLNEVLSGVLMDLEVAIEKSNAIIETTVLPDIKADELQIRQLFQNLVSNAIKFQKPGITPRVKITGELLTIDQDQAIRIVVEDNGIGFDEKYLDRIFNIFQRLEGRKYEGSGIGLSICKKIALRHGGDITAQSTPGEGSKFITTLLVSPDQAKYQNPL</sequence>
<dbReference type="InterPro" id="IPR036890">
    <property type="entry name" value="HATPase_C_sf"/>
</dbReference>
<dbReference type="Proteomes" id="UP001403385">
    <property type="component" value="Unassembled WGS sequence"/>
</dbReference>
<name>A0AAW9S7L4_9BACT</name>
<dbReference type="InterPro" id="IPR000014">
    <property type="entry name" value="PAS"/>
</dbReference>
<dbReference type="InterPro" id="IPR035965">
    <property type="entry name" value="PAS-like_dom_sf"/>
</dbReference>
<dbReference type="Gene3D" id="1.10.287.130">
    <property type="match status" value="1"/>
</dbReference>
<evidence type="ECO:0000256" key="2">
    <source>
        <dbReference type="ARBA" id="ARBA00012438"/>
    </source>
</evidence>
<dbReference type="PRINTS" id="PR00344">
    <property type="entry name" value="BCTRLSENSOR"/>
</dbReference>
<dbReference type="GO" id="GO:0000155">
    <property type="term" value="F:phosphorelay sensor kinase activity"/>
    <property type="evidence" value="ECO:0007669"/>
    <property type="project" value="InterPro"/>
</dbReference>
<dbReference type="SMART" id="SM00091">
    <property type="entry name" value="PAS"/>
    <property type="match status" value="1"/>
</dbReference>
<evidence type="ECO:0000313" key="10">
    <source>
        <dbReference type="Proteomes" id="UP001403385"/>
    </source>
</evidence>
<dbReference type="RefSeq" id="WP_346821153.1">
    <property type="nucleotide sequence ID" value="NZ_JBDKWZ010000005.1"/>
</dbReference>
<dbReference type="EMBL" id="JBDKWZ010000005">
    <property type="protein sequence ID" value="MEN7548374.1"/>
    <property type="molecule type" value="Genomic_DNA"/>
</dbReference>
<dbReference type="PANTHER" id="PTHR43304:SF1">
    <property type="entry name" value="PAC DOMAIN-CONTAINING PROTEIN"/>
    <property type="match status" value="1"/>
</dbReference>
<dbReference type="Pfam" id="PF00512">
    <property type="entry name" value="HisKA"/>
    <property type="match status" value="1"/>
</dbReference>
<evidence type="ECO:0000256" key="1">
    <source>
        <dbReference type="ARBA" id="ARBA00000085"/>
    </source>
</evidence>
<dbReference type="Gene3D" id="3.30.450.20">
    <property type="entry name" value="PAS domain"/>
    <property type="match status" value="1"/>
</dbReference>
<dbReference type="AlphaFoldDB" id="A0AAW9S7L4"/>
<dbReference type="SUPFAM" id="SSF55785">
    <property type="entry name" value="PYP-like sensor domain (PAS domain)"/>
    <property type="match status" value="1"/>
</dbReference>
<dbReference type="SMART" id="SM00387">
    <property type="entry name" value="HATPase_c"/>
    <property type="match status" value="1"/>
</dbReference>
<dbReference type="Pfam" id="PF13426">
    <property type="entry name" value="PAS_9"/>
    <property type="match status" value="1"/>
</dbReference>
<dbReference type="PROSITE" id="PS50109">
    <property type="entry name" value="HIS_KIN"/>
    <property type="match status" value="1"/>
</dbReference>
<dbReference type="InterPro" id="IPR003594">
    <property type="entry name" value="HATPase_dom"/>
</dbReference>
<dbReference type="SUPFAM" id="SSF55874">
    <property type="entry name" value="ATPase domain of HSP90 chaperone/DNA topoisomerase II/histidine kinase"/>
    <property type="match status" value="1"/>
</dbReference>
<feature type="coiled-coil region" evidence="6">
    <location>
        <begin position="130"/>
        <end position="157"/>
    </location>
</feature>
<gene>
    <name evidence="9" type="ORF">AAG747_10675</name>
</gene>
<evidence type="ECO:0000259" key="7">
    <source>
        <dbReference type="PROSITE" id="PS50109"/>
    </source>
</evidence>
<dbReference type="EC" id="2.7.13.3" evidence="2"/>
<dbReference type="CDD" id="cd00130">
    <property type="entry name" value="PAS"/>
    <property type="match status" value="1"/>
</dbReference>
<dbReference type="SMART" id="SM00388">
    <property type="entry name" value="HisKA"/>
    <property type="match status" value="1"/>
</dbReference>
<dbReference type="FunFam" id="3.30.565.10:FF:000006">
    <property type="entry name" value="Sensor histidine kinase WalK"/>
    <property type="match status" value="1"/>
</dbReference>
<organism evidence="9 10">
    <name type="scientific">Rapidithrix thailandica</name>
    <dbReference type="NCBI Taxonomy" id="413964"/>
    <lineage>
        <taxon>Bacteria</taxon>
        <taxon>Pseudomonadati</taxon>
        <taxon>Bacteroidota</taxon>
        <taxon>Cytophagia</taxon>
        <taxon>Cytophagales</taxon>
        <taxon>Flammeovirgaceae</taxon>
        <taxon>Rapidithrix</taxon>
    </lineage>
</organism>
<evidence type="ECO:0000256" key="6">
    <source>
        <dbReference type="SAM" id="Coils"/>
    </source>
</evidence>
<dbReference type="InterPro" id="IPR003661">
    <property type="entry name" value="HisK_dim/P_dom"/>
</dbReference>
<protein>
    <recommendedName>
        <fullName evidence="2">histidine kinase</fullName>
        <ecNumber evidence="2">2.7.13.3</ecNumber>
    </recommendedName>
</protein>
<dbReference type="Gene3D" id="3.30.565.10">
    <property type="entry name" value="Histidine kinase-like ATPase, C-terminal domain"/>
    <property type="match status" value="1"/>
</dbReference>
<proteinExistence type="predicted"/>
<evidence type="ECO:0000256" key="4">
    <source>
        <dbReference type="ARBA" id="ARBA00022679"/>
    </source>
</evidence>
<evidence type="ECO:0000313" key="9">
    <source>
        <dbReference type="EMBL" id="MEN7548374.1"/>
    </source>
</evidence>
<dbReference type="InterPro" id="IPR004358">
    <property type="entry name" value="Sig_transdc_His_kin-like_C"/>
</dbReference>
<dbReference type="InterPro" id="IPR005467">
    <property type="entry name" value="His_kinase_dom"/>
</dbReference>
<keyword evidence="3" id="KW-0597">Phosphoprotein</keyword>
<accession>A0AAW9S7L4</accession>
<evidence type="ECO:0000256" key="5">
    <source>
        <dbReference type="ARBA" id="ARBA00022777"/>
    </source>
</evidence>
<dbReference type="InterPro" id="IPR052162">
    <property type="entry name" value="Sensor_kinase/Photoreceptor"/>
</dbReference>
<feature type="domain" description="Histidine kinase" evidence="7">
    <location>
        <begin position="164"/>
        <end position="381"/>
    </location>
</feature>
<feature type="domain" description="PAS" evidence="8">
    <location>
        <begin position="12"/>
        <end position="65"/>
    </location>
</feature>
<keyword evidence="5" id="KW-0418">Kinase</keyword>
<dbReference type="SUPFAM" id="SSF47384">
    <property type="entry name" value="Homodimeric domain of signal transducing histidine kinase"/>
    <property type="match status" value="1"/>
</dbReference>
<dbReference type="InterPro" id="IPR036097">
    <property type="entry name" value="HisK_dim/P_sf"/>
</dbReference>
<comment type="catalytic activity">
    <reaction evidence="1">
        <text>ATP + protein L-histidine = ADP + protein N-phospho-L-histidine.</text>
        <dbReference type="EC" id="2.7.13.3"/>
    </reaction>
</comment>
<dbReference type="PROSITE" id="PS50112">
    <property type="entry name" value="PAS"/>
    <property type="match status" value="1"/>
</dbReference>
<keyword evidence="4" id="KW-0808">Transferase</keyword>
<reference evidence="9 10" key="1">
    <citation type="submission" date="2024-04" db="EMBL/GenBank/DDBJ databases">
        <title>Novel genus in family Flammeovirgaceae.</title>
        <authorList>
            <person name="Nguyen T.H."/>
            <person name="Vuong T.Q."/>
            <person name="Le H."/>
            <person name="Kim S.-G."/>
        </authorList>
    </citation>
    <scope>NUCLEOTIDE SEQUENCE [LARGE SCALE GENOMIC DNA]</scope>
    <source>
        <strain evidence="9 10">JCM 23209</strain>
    </source>
</reference>
<evidence type="ECO:0000256" key="3">
    <source>
        <dbReference type="ARBA" id="ARBA00022553"/>
    </source>
</evidence>
<dbReference type="Pfam" id="PF02518">
    <property type="entry name" value="HATPase_c"/>
    <property type="match status" value="1"/>
</dbReference>
<comment type="caution">
    <text evidence="9">The sequence shown here is derived from an EMBL/GenBank/DDBJ whole genome shotgun (WGS) entry which is preliminary data.</text>
</comment>
<dbReference type="NCBIfam" id="TIGR00229">
    <property type="entry name" value="sensory_box"/>
    <property type="match status" value="1"/>
</dbReference>
<keyword evidence="6" id="KW-0175">Coiled coil</keyword>
<dbReference type="PANTHER" id="PTHR43304">
    <property type="entry name" value="PHYTOCHROME-LIKE PROTEIN CPH1"/>
    <property type="match status" value="1"/>
</dbReference>
<dbReference type="CDD" id="cd00082">
    <property type="entry name" value="HisKA"/>
    <property type="match status" value="1"/>
</dbReference>
<evidence type="ECO:0000259" key="8">
    <source>
        <dbReference type="PROSITE" id="PS50112"/>
    </source>
</evidence>
<keyword evidence="10" id="KW-1185">Reference proteome</keyword>